<feature type="compositionally biased region" description="Basic residues" evidence="1">
    <location>
        <begin position="11"/>
        <end position="22"/>
    </location>
</feature>
<evidence type="ECO:0000313" key="2">
    <source>
        <dbReference type="EMBL" id="KAF1995603.1"/>
    </source>
</evidence>
<evidence type="ECO:0000256" key="1">
    <source>
        <dbReference type="SAM" id="MobiDB-lite"/>
    </source>
</evidence>
<feature type="non-terminal residue" evidence="2">
    <location>
        <position position="131"/>
    </location>
</feature>
<dbReference type="EMBL" id="ML977636">
    <property type="protein sequence ID" value="KAF1995603.1"/>
    <property type="molecule type" value="Genomic_DNA"/>
</dbReference>
<feature type="region of interest" description="Disordered" evidence="1">
    <location>
        <begin position="1"/>
        <end position="131"/>
    </location>
</feature>
<sequence>MAFHISVSMTRHARTPPQHHTRDRSQPQLRPHPPQRLHDRQQNRAYSYSRAHNTTSHSQSHSHAQPPPQPHPSTIRKTMRKATPTILKAKPSHIHPPSHPPSHAPPHPRPQPQPQHPTILYPRQYLTPTPL</sequence>
<keyword evidence="3" id="KW-1185">Reference proteome</keyword>
<protein>
    <submittedName>
        <fullName evidence="2">Uncharacterized protein</fullName>
    </submittedName>
</protein>
<evidence type="ECO:0000313" key="3">
    <source>
        <dbReference type="Proteomes" id="UP000799779"/>
    </source>
</evidence>
<name>A0A6A5W1G3_9PLEO</name>
<proteinExistence type="predicted"/>
<dbReference type="AlphaFoldDB" id="A0A6A5W1G3"/>
<reference evidence="2" key="1">
    <citation type="journal article" date="2020" name="Stud. Mycol.">
        <title>101 Dothideomycetes genomes: a test case for predicting lifestyles and emergence of pathogens.</title>
        <authorList>
            <person name="Haridas S."/>
            <person name="Albert R."/>
            <person name="Binder M."/>
            <person name="Bloem J."/>
            <person name="Labutti K."/>
            <person name="Salamov A."/>
            <person name="Andreopoulos B."/>
            <person name="Baker S."/>
            <person name="Barry K."/>
            <person name="Bills G."/>
            <person name="Bluhm B."/>
            <person name="Cannon C."/>
            <person name="Castanera R."/>
            <person name="Culley D."/>
            <person name="Daum C."/>
            <person name="Ezra D."/>
            <person name="Gonzalez J."/>
            <person name="Henrissat B."/>
            <person name="Kuo A."/>
            <person name="Liang C."/>
            <person name="Lipzen A."/>
            <person name="Lutzoni F."/>
            <person name="Magnuson J."/>
            <person name="Mondo S."/>
            <person name="Nolan M."/>
            <person name="Ohm R."/>
            <person name="Pangilinan J."/>
            <person name="Park H.-J."/>
            <person name="Ramirez L."/>
            <person name="Alfaro M."/>
            <person name="Sun H."/>
            <person name="Tritt A."/>
            <person name="Yoshinaga Y."/>
            <person name="Zwiers L.-H."/>
            <person name="Turgeon B."/>
            <person name="Goodwin S."/>
            <person name="Spatafora J."/>
            <person name="Crous P."/>
            <person name="Grigoriev I."/>
        </authorList>
    </citation>
    <scope>NUCLEOTIDE SEQUENCE</scope>
    <source>
        <strain evidence="2">CBS 123094</strain>
    </source>
</reference>
<organism evidence="2 3">
    <name type="scientific">Amniculicola lignicola CBS 123094</name>
    <dbReference type="NCBI Taxonomy" id="1392246"/>
    <lineage>
        <taxon>Eukaryota</taxon>
        <taxon>Fungi</taxon>
        <taxon>Dikarya</taxon>
        <taxon>Ascomycota</taxon>
        <taxon>Pezizomycotina</taxon>
        <taxon>Dothideomycetes</taxon>
        <taxon>Pleosporomycetidae</taxon>
        <taxon>Pleosporales</taxon>
        <taxon>Amniculicolaceae</taxon>
        <taxon>Amniculicola</taxon>
    </lineage>
</organism>
<accession>A0A6A5W1G3</accession>
<gene>
    <name evidence="2" type="ORF">P154DRAFT_623846</name>
</gene>
<dbReference type="Proteomes" id="UP000799779">
    <property type="component" value="Unassembled WGS sequence"/>
</dbReference>
<feature type="compositionally biased region" description="Pro residues" evidence="1">
    <location>
        <begin position="97"/>
        <end position="115"/>
    </location>
</feature>
<feature type="compositionally biased region" description="Low complexity" evidence="1">
    <location>
        <begin position="52"/>
        <end position="64"/>
    </location>
</feature>